<dbReference type="PANTHER" id="PTHR34138">
    <property type="entry name" value="CELL SHAPE-DETERMINING PROTEIN MREC"/>
    <property type="match status" value="1"/>
</dbReference>
<dbReference type="InterPro" id="IPR042177">
    <property type="entry name" value="Cell/Rod_1"/>
</dbReference>
<dbReference type="PANTHER" id="PTHR34138:SF1">
    <property type="entry name" value="CELL SHAPE-DETERMINING PROTEIN MREC"/>
    <property type="match status" value="1"/>
</dbReference>
<dbReference type="EMBL" id="UINC01001449">
    <property type="protein sequence ID" value="SUZ80976.1"/>
    <property type="molecule type" value="Genomic_DNA"/>
</dbReference>
<keyword evidence="6" id="KW-0472">Membrane</keyword>
<protein>
    <recommendedName>
        <fullName evidence="2">Cell shape-determining protein MreC</fullName>
    </recommendedName>
    <alternativeName>
        <fullName evidence="4">Cell shape protein MreC</fullName>
    </alternativeName>
</protein>
<dbReference type="GO" id="GO:0008360">
    <property type="term" value="P:regulation of cell shape"/>
    <property type="evidence" value="ECO:0007669"/>
    <property type="project" value="UniProtKB-KW"/>
</dbReference>
<evidence type="ECO:0000256" key="6">
    <source>
        <dbReference type="SAM" id="Phobius"/>
    </source>
</evidence>
<evidence type="ECO:0000256" key="3">
    <source>
        <dbReference type="ARBA" id="ARBA00022960"/>
    </source>
</evidence>
<reference evidence="8" key="1">
    <citation type="submission" date="2018-05" db="EMBL/GenBank/DDBJ databases">
        <authorList>
            <person name="Lanie J.A."/>
            <person name="Ng W.-L."/>
            <person name="Kazmierczak K.M."/>
            <person name="Andrzejewski T.M."/>
            <person name="Davidsen T.M."/>
            <person name="Wayne K.J."/>
            <person name="Tettelin H."/>
            <person name="Glass J.I."/>
            <person name="Rusch D."/>
            <person name="Podicherti R."/>
            <person name="Tsui H.-C.T."/>
            <person name="Winkler M.E."/>
        </authorList>
    </citation>
    <scope>NUCLEOTIDE SEQUENCE</scope>
</reference>
<accession>A0A381QNK6</accession>
<comment type="similarity">
    <text evidence="1">Belongs to the MreC family.</text>
</comment>
<evidence type="ECO:0000256" key="2">
    <source>
        <dbReference type="ARBA" id="ARBA00013855"/>
    </source>
</evidence>
<proteinExistence type="inferred from homology"/>
<evidence type="ECO:0000259" key="7">
    <source>
        <dbReference type="Pfam" id="PF04085"/>
    </source>
</evidence>
<feature type="region of interest" description="Disordered" evidence="5">
    <location>
        <begin position="279"/>
        <end position="308"/>
    </location>
</feature>
<gene>
    <name evidence="8" type="ORF">METZ01_LOCUS33830</name>
</gene>
<dbReference type="InterPro" id="IPR007221">
    <property type="entry name" value="MreC"/>
</dbReference>
<dbReference type="InterPro" id="IPR055342">
    <property type="entry name" value="MreC_beta-barrel_core"/>
</dbReference>
<dbReference type="Pfam" id="PF04085">
    <property type="entry name" value="MreC"/>
    <property type="match status" value="1"/>
</dbReference>
<name>A0A381QNK6_9ZZZZ</name>
<organism evidence="8">
    <name type="scientific">marine metagenome</name>
    <dbReference type="NCBI Taxonomy" id="408172"/>
    <lineage>
        <taxon>unclassified sequences</taxon>
        <taxon>metagenomes</taxon>
        <taxon>ecological metagenomes</taxon>
    </lineage>
</organism>
<keyword evidence="3" id="KW-0133">Cell shape</keyword>
<evidence type="ECO:0000256" key="1">
    <source>
        <dbReference type="ARBA" id="ARBA00009369"/>
    </source>
</evidence>
<evidence type="ECO:0000256" key="5">
    <source>
        <dbReference type="SAM" id="MobiDB-lite"/>
    </source>
</evidence>
<feature type="domain" description="Rod shape-determining protein MreC beta-barrel core" evidence="7">
    <location>
        <begin position="123"/>
        <end position="266"/>
    </location>
</feature>
<keyword evidence="6" id="KW-0812">Transmembrane</keyword>
<dbReference type="InterPro" id="IPR042175">
    <property type="entry name" value="Cell/Rod_MreC_2"/>
</dbReference>
<dbReference type="Gene3D" id="2.40.10.350">
    <property type="entry name" value="Rod shape-determining protein MreC, domain 2"/>
    <property type="match status" value="1"/>
</dbReference>
<evidence type="ECO:0000313" key="8">
    <source>
        <dbReference type="EMBL" id="SUZ80976.1"/>
    </source>
</evidence>
<dbReference type="Gene3D" id="2.40.10.340">
    <property type="entry name" value="Rod shape-determining protein MreC, domain 1"/>
    <property type="match status" value="1"/>
</dbReference>
<dbReference type="AlphaFoldDB" id="A0A381QNK6"/>
<sequence>MSKYKSGTNGTRKPYGAFVAFGFVVLSVIALLLPDTSQDGVASLLRDSVLRPFIFTQEVLGRRSVHAEDTEDLQARLDSLVAMIANSSTLLEENARLRRLLDLSGRNPDRYVPAAVIRAGMPGSESMFLLDVGSDRGVARDSPVITDRGYLLGVVRTAGATSATGRDWTHPQFRASAMTEDGSVTGLVRATPGRFRGADLMLLDGVPFQQELMPGVVLVTNGLGVYPRGIRLGVVIEESGKREGWNRSYLVRPFVSPGEAAHVLVLVPEEPDFLDANLRSEEGPMVPEQVEPEEPAQGIADLGARRPR</sequence>
<keyword evidence="6" id="KW-1133">Transmembrane helix</keyword>
<evidence type="ECO:0000256" key="4">
    <source>
        <dbReference type="ARBA" id="ARBA00032089"/>
    </source>
</evidence>
<dbReference type="GO" id="GO:0005886">
    <property type="term" value="C:plasma membrane"/>
    <property type="evidence" value="ECO:0007669"/>
    <property type="project" value="TreeGrafter"/>
</dbReference>
<feature type="transmembrane region" description="Helical" evidence="6">
    <location>
        <begin position="15"/>
        <end position="33"/>
    </location>
</feature>